<protein>
    <submittedName>
        <fullName evidence="3">Uncharacterized protein (DUF2062 family)</fullName>
    </submittedName>
</protein>
<gene>
    <name evidence="3" type="ORF">J2T60_000666</name>
</gene>
<name>A0ABT1G5Y0_9GAMM</name>
<dbReference type="InterPro" id="IPR018639">
    <property type="entry name" value="DUF2062"/>
</dbReference>
<keyword evidence="1" id="KW-0812">Transmembrane</keyword>
<dbReference type="PANTHER" id="PTHR40547:SF1">
    <property type="entry name" value="SLL0298 PROTEIN"/>
    <property type="match status" value="1"/>
</dbReference>
<evidence type="ECO:0000313" key="3">
    <source>
        <dbReference type="EMBL" id="MCP1726701.1"/>
    </source>
</evidence>
<accession>A0ABT1G5Y0</accession>
<comment type="caution">
    <text evidence="3">The sequence shown here is derived from an EMBL/GenBank/DDBJ whole genome shotgun (WGS) entry which is preliminary data.</text>
</comment>
<feature type="transmembrane region" description="Helical" evidence="1">
    <location>
        <begin position="112"/>
        <end position="135"/>
    </location>
</feature>
<keyword evidence="4" id="KW-1185">Reference proteome</keyword>
<organism evidence="3 4">
    <name type="scientific">Natronospira proteinivora</name>
    <dbReference type="NCBI Taxonomy" id="1807133"/>
    <lineage>
        <taxon>Bacteria</taxon>
        <taxon>Pseudomonadati</taxon>
        <taxon>Pseudomonadota</taxon>
        <taxon>Gammaproteobacteria</taxon>
        <taxon>Natronospirales</taxon>
        <taxon>Natronospiraceae</taxon>
        <taxon>Natronospira</taxon>
    </lineage>
</organism>
<evidence type="ECO:0000256" key="1">
    <source>
        <dbReference type="SAM" id="Phobius"/>
    </source>
</evidence>
<keyword evidence="1" id="KW-1133">Transmembrane helix</keyword>
<dbReference type="RefSeq" id="WP_253445419.1">
    <property type="nucleotide sequence ID" value="NZ_JALJYF010000001.1"/>
</dbReference>
<dbReference type="Pfam" id="PF09835">
    <property type="entry name" value="DUF2062"/>
    <property type="match status" value="1"/>
</dbReference>
<reference evidence="3 4" key="1">
    <citation type="submission" date="2022-03" db="EMBL/GenBank/DDBJ databases">
        <title>Genomic Encyclopedia of Type Strains, Phase III (KMG-III): the genomes of soil and plant-associated and newly described type strains.</title>
        <authorList>
            <person name="Whitman W."/>
        </authorList>
    </citation>
    <scope>NUCLEOTIDE SEQUENCE [LARGE SCALE GENOMIC DNA]</scope>
    <source>
        <strain evidence="3 4">BSker1</strain>
    </source>
</reference>
<dbReference type="Proteomes" id="UP001523550">
    <property type="component" value="Unassembled WGS sequence"/>
</dbReference>
<feature type="domain" description="DUF2062" evidence="2">
    <location>
        <begin position="2"/>
        <end position="142"/>
    </location>
</feature>
<evidence type="ECO:0000313" key="4">
    <source>
        <dbReference type="Proteomes" id="UP001523550"/>
    </source>
</evidence>
<sequence>MLRPFAALMTDPGVWALSRRSTAKGFGIGVFCAWLPIPFQTLVVLTLTVWLRVNLPVAILASFISNPFSMGPMMVSAYMLGNWMLQRSPKMEEDSLSLGMILQEIERIGTPLLLGSITLGVITALIAATVINITWQYSLMRQFRRRRARRRLLGIRFRRPKRRPRASKADEPRKSE</sequence>
<feature type="transmembrane region" description="Helical" evidence="1">
    <location>
        <begin position="26"/>
        <end position="51"/>
    </location>
</feature>
<dbReference type="EMBL" id="JALJYF010000001">
    <property type="protein sequence ID" value="MCP1726701.1"/>
    <property type="molecule type" value="Genomic_DNA"/>
</dbReference>
<proteinExistence type="predicted"/>
<feature type="transmembrane region" description="Helical" evidence="1">
    <location>
        <begin position="57"/>
        <end position="81"/>
    </location>
</feature>
<dbReference type="PANTHER" id="PTHR40547">
    <property type="entry name" value="SLL0298 PROTEIN"/>
    <property type="match status" value="1"/>
</dbReference>
<keyword evidence="1" id="KW-0472">Membrane</keyword>
<evidence type="ECO:0000259" key="2">
    <source>
        <dbReference type="Pfam" id="PF09835"/>
    </source>
</evidence>